<accession>A0ABR7KRU5</accession>
<evidence type="ECO:0000313" key="1">
    <source>
        <dbReference type="EMBL" id="MBC6110770.1"/>
    </source>
</evidence>
<dbReference type="Proteomes" id="UP000652755">
    <property type="component" value="Unassembled WGS sequence"/>
</dbReference>
<dbReference type="EMBL" id="JACRYL010000008">
    <property type="protein sequence ID" value="MBC6110770.1"/>
    <property type="molecule type" value="Genomic_DNA"/>
</dbReference>
<dbReference type="RefSeq" id="WP_187071242.1">
    <property type="nucleotide sequence ID" value="NZ_JACRYL010000008.1"/>
</dbReference>
<sequence length="53" mass="6127">MNVNYYKSQPALIKFGHDHKDSDENSVTIQKLVDNDKYYVVLVNGRSISIIKK</sequence>
<protein>
    <submittedName>
        <fullName evidence="1">Uncharacterized protein</fullName>
    </submittedName>
</protein>
<reference evidence="1 2" key="1">
    <citation type="submission" date="2020-08" db="EMBL/GenBank/DDBJ databases">
        <authorList>
            <person name="Sun Q."/>
            <person name="Inoue M."/>
        </authorList>
    </citation>
    <scope>NUCLEOTIDE SEQUENCE [LARGE SCALE GENOMIC DNA]</scope>
    <source>
        <strain evidence="1 2">CCM 8938</strain>
    </source>
</reference>
<organism evidence="1 2">
    <name type="scientific">Pedobacter fastidiosus</name>
    <dbReference type="NCBI Taxonomy" id="2765361"/>
    <lineage>
        <taxon>Bacteria</taxon>
        <taxon>Pseudomonadati</taxon>
        <taxon>Bacteroidota</taxon>
        <taxon>Sphingobacteriia</taxon>
        <taxon>Sphingobacteriales</taxon>
        <taxon>Sphingobacteriaceae</taxon>
        <taxon>Pedobacter</taxon>
    </lineage>
</organism>
<evidence type="ECO:0000313" key="2">
    <source>
        <dbReference type="Proteomes" id="UP000652755"/>
    </source>
</evidence>
<gene>
    <name evidence="1" type="ORF">H7U22_10070</name>
</gene>
<comment type="caution">
    <text evidence="1">The sequence shown here is derived from an EMBL/GenBank/DDBJ whole genome shotgun (WGS) entry which is preliminary data.</text>
</comment>
<proteinExistence type="predicted"/>
<keyword evidence="2" id="KW-1185">Reference proteome</keyword>
<name>A0ABR7KRU5_9SPHI</name>